<dbReference type="RefSeq" id="WP_079978792.1">
    <property type="nucleotide sequence ID" value="NZ_CP011564.1"/>
</dbReference>
<dbReference type="InterPro" id="IPR013320">
    <property type="entry name" value="ConA-like_dom_sf"/>
</dbReference>
<reference evidence="4 5" key="2">
    <citation type="journal article" date="2016" name="Stand. Genomic Sci.">
        <title>Complete genome sequence of 'Halanaeroarchaeum sulfurireducens' M27-SA2, a sulfur-reducing and acetate-oxidizing haloarchaeon from the deep-sea hypersaline anoxic lake Medee.</title>
        <authorList>
            <person name="Messina E."/>
            <person name="Sorokin D.Y."/>
            <person name="Kublanov I.V."/>
            <person name="Toshchakov S."/>
            <person name="Lopatina A."/>
            <person name="Arcadi E."/>
            <person name="Smedile F."/>
            <person name="La Spada G."/>
            <person name="La Cono V."/>
            <person name="Yakimov M.M."/>
        </authorList>
    </citation>
    <scope>NUCLEOTIDE SEQUENCE [LARGE SCALE GENOMIC DNA]</scope>
    <source>
        <strain evidence="4 5">M27-SA2</strain>
    </source>
</reference>
<organism evidence="4 5">
    <name type="scientific">Halanaeroarchaeum sulfurireducens</name>
    <dbReference type="NCBI Taxonomy" id="1604004"/>
    <lineage>
        <taxon>Archaea</taxon>
        <taxon>Methanobacteriati</taxon>
        <taxon>Methanobacteriota</taxon>
        <taxon>Stenosarchaea group</taxon>
        <taxon>Halobacteria</taxon>
        <taxon>Halobacteriales</taxon>
        <taxon>Halobacteriaceae</taxon>
        <taxon>Halanaeroarchaeum</taxon>
    </lineage>
</organism>
<dbReference type="Pfam" id="PF13385">
    <property type="entry name" value="Laminin_G_3"/>
    <property type="match status" value="1"/>
</dbReference>
<dbReference type="PATRIC" id="fig|1604004.5.peg.2122"/>
<dbReference type="KEGG" id="hsf:HLASA_2014"/>
<accession>A0A0N9N7R8</accession>
<feature type="domain" description="LamG-like jellyroll fold" evidence="3">
    <location>
        <begin position="123"/>
        <end position="258"/>
    </location>
</feature>
<gene>
    <name evidence="4" type="ORF">HLASA_2014</name>
</gene>
<proteinExistence type="predicted"/>
<keyword evidence="2" id="KW-1015">Disulfide bond</keyword>
<evidence type="ECO:0000313" key="4">
    <source>
        <dbReference type="EMBL" id="ALG82889.1"/>
    </source>
</evidence>
<dbReference type="SMART" id="SM00560">
    <property type="entry name" value="LamGL"/>
    <property type="match status" value="1"/>
</dbReference>
<protein>
    <submittedName>
        <fullName evidence="4">Concanavalin A-like lectin/glucanases family protein</fullName>
    </submittedName>
</protein>
<reference evidence="5" key="1">
    <citation type="submission" date="2015-05" db="EMBL/GenBank/DDBJ databases">
        <title>Complete genome sequence of Halanaeroarchaeum sulfurireducens type strain M27-SA2, a sulfate-reducer haloarchaeon from marine anoxic lake Medee.</title>
        <authorList>
            <person name="Messina E."/>
            <person name="Kublanov I.V."/>
            <person name="Toshchakov S."/>
            <person name="Arcadi E."/>
            <person name="La Spada G."/>
            <person name="La Cono V."/>
            <person name="Yakimov M.M."/>
        </authorList>
    </citation>
    <scope>NUCLEOTIDE SEQUENCE [LARGE SCALE GENOMIC DNA]</scope>
    <source>
        <strain evidence="5">M27-SA2</strain>
    </source>
</reference>
<dbReference type="STRING" id="1604004.HLASA_2014"/>
<evidence type="ECO:0000256" key="1">
    <source>
        <dbReference type="ARBA" id="ARBA00022729"/>
    </source>
</evidence>
<dbReference type="EMBL" id="CP011564">
    <property type="protein sequence ID" value="ALG82889.1"/>
    <property type="molecule type" value="Genomic_DNA"/>
</dbReference>
<dbReference type="Proteomes" id="UP000060390">
    <property type="component" value="Chromosome"/>
</dbReference>
<evidence type="ECO:0000259" key="3">
    <source>
        <dbReference type="SMART" id="SM00560"/>
    </source>
</evidence>
<sequence>MSLTARDLTIGRMPVEPDHGYIEALVARLRGFDIRGRGPMTDQRGIQTGYYKPSSGIARWTLDNADTADSLAIDVWNNHDASIYGATTGASGANQTYDTGEAYNFNGSGDYLEAPSLGSGFSSGFSAAVWIKPVFQGTSNSNHILSYESGSDNDTIFRFEQDDDSTGELDFGVRNGTDSFAEISYTGLKEDVWNHIVGTFDGVTVDLYHNGSHVGSTSASLVNDSAKFFKIGARHTTQDYWEGNMDDLRIYIKGLSDSETNSLYTDGYI</sequence>
<dbReference type="GeneID" id="31401177"/>
<dbReference type="AlphaFoldDB" id="A0A0N9N7R8"/>
<dbReference type="Gene3D" id="2.60.120.200">
    <property type="match status" value="1"/>
</dbReference>
<name>A0A0N9N7R8_9EURY</name>
<dbReference type="InterPro" id="IPR006558">
    <property type="entry name" value="LamG-like"/>
</dbReference>
<keyword evidence="4" id="KW-0430">Lectin</keyword>
<keyword evidence="1" id="KW-0732">Signal</keyword>
<dbReference type="SUPFAM" id="SSF49899">
    <property type="entry name" value="Concanavalin A-like lectins/glucanases"/>
    <property type="match status" value="1"/>
</dbReference>
<dbReference type="GO" id="GO:0030246">
    <property type="term" value="F:carbohydrate binding"/>
    <property type="evidence" value="ECO:0007669"/>
    <property type="project" value="UniProtKB-KW"/>
</dbReference>
<evidence type="ECO:0000256" key="2">
    <source>
        <dbReference type="ARBA" id="ARBA00023157"/>
    </source>
</evidence>
<evidence type="ECO:0000313" key="5">
    <source>
        <dbReference type="Proteomes" id="UP000060390"/>
    </source>
</evidence>